<protein>
    <submittedName>
        <fullName evidence="1">Uncharacterized protein</fullName>
    </submittedName>
</protein>
<keyword evidence="2" id="KW-1185">Reference proteome</keyword>
<gene>
    <name evidence="1" type="ORF">BD626DRAFT_120152</name>
</gene>
<dbReference type="EMBL" id="VDMD01000002">
    <property type="protein sequence ID" value="TRM68725.1"/>
    <property type="molecule type" value="Genomic_DNA"/>
</dbReference>
<evidence type="ECO:0000313" key="2">
    <source>
        <dbReference type="Proteomes" id="UP000320762"/>
    </source>
</evidence>
<evidence type="ECO:0000313" key="1">
    <source>
        <dbReference type="EMBL" id="TRM68725.1"/>
    </source>
</evidence>
<comment type="caution">
    <text evidence="1">The sequence shown here is derived from an EMBL/GenBank/DDBJ whole genome shotgun (WGS) entry which is preliminary data.</text>
</comment>
<proteinExistence type="predicted"/>
<organism evidence="1 2">
    <name type="scientific">Schizophyllum amplum</name>
    <dbReference type="NCBI Taxonomy" id="97359"/>
    <lineage>
        <taxon>Eukaryota</taxon>
        <taxon>Fungi</taxon>
        <taxon>Dikarya</taxon>
        <taxon>Basidiomycota</taxon>
        <taxon>Agaricomycotina</taxon>
        <taxon>Agaricomycetes</taxon>
        <taxon>Agaricomycetidae</taxon>
        <taxon>Agaricales</taxon>
        <taxon>Schizophyllaceae</taxon>
        <taxon>Schizophyllum</taxon>
    </lineage>
</organism>
<reference evidence="1 2" key="1">
    <citation type="journal article" date="2019" name="New Phytol.">
        <title>Comparative genomics reveals unique wood-decay strategies and fruiting body development in the Schizophyllaceae.</title>
        <authorList>
            <person name="Almasi E."/>
            <person name="Sahu N."/>
            <person name="Krizsan K."/>
            <person name="Balint B."/>
            <person name="Kovacs G.M."/>
            <person name="Kiss B."/>
            <person name="Cseklye J."/>
            <person name="Drula E."/>
            <person name="Henrissat B."/>
            <person name="Nagy I."/>
            <person name="Chovatia M."/>
            <person name="Adam C."/>
            <person name="LaButti K."/>
            <person name="Lipzen A."/>
            <person name="Riley R."/>
            <person name="Grigoriev I.V."/>
            <person name="Nagy L.G."/>
        </authorList>
    </citation>
    <scope>NUCLEOTIDE SEQUENCE [LARGE SCALE GENOMIC DNA]</scope>
    <source>
        <strain evidence="1 2">NL-1724</strain>
    </source>
</reference>
<dbReference type="AlphaFoldDB" id="A0A550CVB8"/>
<dbReference type="Proteomes" id="UP000320762">
    <property type="component" value="Unassembled WGS sequence"/>
</dbReference>
<accession>A0A550CVB8</accession>
<sequence>MGRHCDRCRSCRVGSLASGRETCLCMGSSWAWLALRRSPVPGTSLGPVTEAVSGPVSIACERPTLRLRVGLTRGRRVVDVSGSFFAARSARCRCLTHSCEGRRSRAIRGVGQLRRERRRWFLVAVCPHRRSASGTASASPASCFVDTDDNLWNPFLSFQDSRISPHIPSSDTPSNQTTSLVPRCVAVDCLLLSGDGHCDLCCECR</sequence>
<name>A0A550CVB8_9AGAR</name>